<dbReference type="InterPro" id="IPR001279">
    <property type="entry name" value="Metallo-B-lactamas"/>
</dbReference>
<gene>
    <name evidence="2" type="ORF">ACFSAS_02575</name>
</gene>
<dbReference type="SMART" id="SM00849">
    <property type="entry name" value="Lactamase_B"/>
    <property type="match status" value="1"/>
</dbReference>
<dbReference type="Pfam" id="PF00753">
    <property type="entry name" value="Lactamase_B"/>
    <property type="match status" value="1"/>
</dbReference>
<evidence type="ECO:0000259" key="1">
    <source>
        <dbReference type="SMART" id="SM00849"/>
    </source>
</evidence>
<accession>A0ABD6DRD8</accession>
<dbReference type="Gene3D" id="1.10.10.10">
    <property type="entry name" value="Winged helix-like DNA-binding domain superfamily/Winged helix DNA-binding domain"/>
    <property type="match status" value="1"/>
</dbReference>
<keyword evidence="3" id="KW-1185">Reference proteome</keyword>
<dbReference type="InterPro" id="IPR036388">
    <property type="entry name" value="WH-like_DNA-bd_sf"/>
</dbReference>
<dbReference type="Gene3D" id="3.60.15.10">
    <property type="entry name" value="Ribonuclease Z/Hydroxyacylglutathione hydrolase-like"/>
    <property type="match status" value="1"/>
</dbReference>
<dbReference type="InterPro" id="IPR036866">
    <property type="entry name" value="RibonucZ/Hydroxyglut_hydro"/>
</dbReference>
<dbReference type="PANTHER" id="PTHR23131">
    <property type="entry name" value="ENDORIBONUCLEASE LACTB2"/>
    <property type="match status" value="1"/>
</dbReference>
<organism evidence="2 3">
    <name type="scientific">Halobellus litoreus</name>
    <dbReference type="NCBI Taxonomy" id="755310"/>
    <lineage>
        <taxon>Archaea</taxon>
        <taxon>Methanobacteriati</taxon>
        <taxon>Methanobacteriota</taxon>
        <taxon>Stenosarchaea group</taxon>
        <taxon>Halobacteria</taxon>
        <taxon>Halobacteriales</taxon>
        <taxon>Haloferacaceae</taxon>
        <taxon>Halobellus</taxon>
    </lineage>
</organism>
<comment type="caution">
    <text evidence="2">The sequence shown here is derived from an EMBL/GenBank/DDBJ whole genome shotgun (WGS) entry which is preliminary data.</text>
</comment>
<reference evidence="2 3" key="1">
    <citation type="journal article" date="2019" name="Int. J. Syst. Evol. Microbiol.">
        <title>The Global Catalogue of Microorganisms (GCM) 10K type strain sequencing project: providing services to taxonomists for standard genome sequencing and annotation.</title>
        <authorList>
            <consortium name="The Broad Institute Genomics Platform"/>
            <consortium name="The Broad Institute Genome Sequencing Center for Infectious Disease"/>
            <person name="Wu L."/>
            <person name="Ma J."/>
        </authorList>
    </citation>
    <scope>NUCLEOTIDE SEQUENCE [LARGE SCALE GENOMIC DNA]</scope>
    <source>
        <strain evidence="2 3">CGMCC 1.10387</strain>
    </source>
</reference>
<dbReference type="InterPro" id="IPR050662">
    <property type="entry name" value="Sec-metab_biosynth-thioest"/>
</dbReference>
<dbReference type="Proteomes" id="UP001597092">
    <property type="component" value="Unassembled WGS sequence"/>
</dbReference>
<feature type="domain" description="Metallo-beta-lactamase" evidence="1">
    <location>
        <begin position="23"/>
        <end position="180"/>
    </location>
</feature>
<dbReference type="SUPFAM" id="SSF56281">
    <property type="entry name" value="Metallo-hydrolase/oxidoreductase"/>
    <property type="match status" value="1"/>
</dbReference>
<dbReference type="EMBL" id="JBHUDP010000001">
    <property type="protein sequence ID" value="MFD1684490.1"/>
    <property type="molecule type" value="Genomic_DNA"/>
</dbReference>
<evidence type="ECO:0000313" key="3">
    <source>
        <dbReference type="Proteomes" id="UP001597092"/>
    </source>
</evidence>
<name>A0ABD6DRD8_9EURY</name>
<evidence type="ECO:0000313" key="2">
    <source>
        <dbReference type="EMBL" id="MFD1684490.1"/>
    </source>
</evidence>
<dbReference type="AlphaFoldDB" id="A0ABD6DRD8"/>
<sequence>MPPNATPIRRVPVPVDGPVPTGSTNAYLVGDDPALLVDPPARTDDLDDAVAAASVEHVAVTHAHPDHVGAVETYAAETGATVWCRRGRETRFAEATGIDPDRTFVEGSELPVGDVVGVVGTPGHAPDHVAFETDAGTLCGDVAVAEGSVAVAAPEGDVRAYLVALRRLYARNPPRLLPGHGPVIEESRATCERLLRRRLDRERDVLAAVEAGARDVDAVLDAVYDRDLTGIRGFARATVVAHLEKLDAERRVRLDREAETVDPY</sequence>
<dbReference type="PANTHER" id="PTHR23131:SF0">
    <property type="entry name" value="ENDORIBONUCLEASE LACTB2"/>
    <property type="match status" value="1"/>
</dbReference>
<dbReference type="RefSeq" id="WP_390281773.1">
    <property type="nucleotide sequence ID" value="NZ_JBHUDP010000001.1"/>
</dbReference>
<proteinExistence type="predicted"/>
<protein>
    <submittedName>
        <fullName evidence="2">MBL fold metallo-hydrolase</fullName>
    </submittedName>
</protein>